<organism evidence="1 2">
    <name type="scientific">Armillaria solidipes</name>
    <dbReference type="NCBI Taxonomy" id="1076256"/>
    <lineage>
        <taxon>Eukaryota</taxon>
        <taxon>Fungi</taxon>
        <taxon>Dikarya</taxon>
        <taxon>Basidiomycota</taxon>
        <taxon>Agaricomycotina</taxon>
        <taxon>Agaricomycetes</taxon>
        <taxon>Agaricomycetidae</taxon>
        <taxon>Agaricales</taxon>
        <taxon>Marasmiineae</taxon>
        <taxon>Physalacriaceae</taxon>
        <taxon>Armillaria</taxon>
    </lineage>
</organism>
<accession>A0A2H3BMZ0</accession>
<name>A0A2H3BMZ0_9AGAR</name>
<dbReference type="AlphaFoldDB" id="A0A2H3BMZ0"/>
<protein>
    <submittedName>
        <fullName evidence="1">Uncharacterized protein</fullName>
    </submittedName>
</protein>
<evidence type="ECO:0000313" key="1">
    <source>
        <dbReference type="EMBL" id="PBK71030.1"/>
    </source>
</evidence>
<sequence>MAQDKVYTGSECCSKCQTDKTTCFVCSGVRTCQCCHVKKVWCTFNKGGDDGGSMESTSVWELLQDISARLMHLENKVEAIMDWVEDLVNNYHVDNDVQYPEDFIPKSVKAEFEASRMELCKTGDIYCEVLHEVAKHTLDKDMALIKAEGLQVLALEMPLGVEDPYKILNKSFWIRTIGATRLHEKMLAHNRFLRAH</sequence>
<dbReference type="EMBL" id="KZ293425">
    <property type="protein sequence ID" value="PBK71030.1"/>
    <property type="molecule type" value="Genomic_DNA"/>
</dbReference>
<dbReference type="Proteomes" id="UP000218334">
    <property type="component" value="Unassembled WGS sequence"/>
</dbReference>
<gene>
    <name evidence="1" type="ORF">ARMSODRAFT_1017799</name>
</gene>
<reference evidence="2" key="1">
    <citation type="journal article" date="2017" name="Nat. Ecol. Evol.">
        <title>Genome expansion and lineage-specific genetic innovations in the forest pathogenic fungi Armillaria.</title>
        <authorList>
            <person name="Sipos G."/>
            <person name="Prasanna A.N."/>
            <person name="Walter M.C."/>
            <person name="O'Connor E."/>
            <person name="Balint B."/>
            <person name="Krizsan K."/>
            <person name="Kiss B."/>
            <person name="Hess J."/>
            <person name="Varga T."/>
            <person name="Slot J."/>
            <person name="Riley R."/>
            <person name="Boka B."/>
            <person name="Rigling D."/>
            <person name="Barry K."/>
            <person name="Lee J."/>
            <person name="Mihaltcheva S."/>
            <person name="LaButti K."/>
            <person name="Lipzen A."/>
            <person name="Waldron R."/>
            <person name="Moloney N.M."/>
            <person name="Sperisen C."/>
            <person name="Kredics L."/>
            <person name="Vagvoelgyi C."/>
            <person name="Patrignani A."/>
            <person name="Fitzpatrick D."/>
            <person name="Nagy I."/>
            <person name="Doyle S."/>
            <person name="Anderson J.B."/>
            <person name="Grigoriev I.V."/>
            <person name="Gueldener U."/>
            <person name="Muensterkoetter M."/>
            <person name="Nagy L.G."/>
        </authorList>
    </citation>
    <scope>NUCLEOTIDE SEQUENCE [LARGE SCALE GENOMIC DNA]</scope>
    <source>
        <strain evidence="2">28-4</strain>
    </source>
</reference>
<keyword evidence="2" id="KW-1185">Reference proteome</keyword>
<evidence type="ECO:0000313" key="2">
    <source>
        <dbReference type="Proteomes" id="UP000218334"/>
    </source>
</evidence>
<proteinExistence type="predicted"/>